<accession>A0A0P1AK41</accession>
<evidence type="ECO:0000313" key="2">
    <source>
        <dbReference type="Proteomes" id="UP000054928"/>
    </source>
</evidence>
<proteinExistence type="predicted"/>
<protein>
    <submittedName>
        <fullName evidence="1">Uncharacterized protein</fullName>
    </submittedName>
</protein>
<evidence type="ECO:0000313" key="1">
    <source>
        <dbReference type="EMBL" id="CEG41197.1"/>
    </source>
</evidence>
<dbReference type="GeneID" id="36406615"/>
<name>A0A0P1AK41_PLAHL</name>
<organism evidence="1 2">
    <name type="scientific">Plasmopara halstedii</name>
    <name type="common">Downy mildew of sunflower</name>
    <dbReference type="NCBI Taxonomy" id="4781"/>
    <lineage>
        <taxon>Eukaryota</taxon>
        <taxon>Sar</taxon>
        <taxon>Stramenopiles</taxon>
        <taxon>Oomycota</taxon>
        <taxon>Peronosporomycetes</taxon>
        <taxon>Peronosporales</taxon>
        <taxon>Peronosporaceae</taxon>
        <taxon>Plasmopara</taxon>
    </lineage>
</organism>
<dbReference type="OrthoDB" id="159208at2759"/>
<dbReference type="AlphaFoldDB" id="A0A0P1AK41"/>
<sequence length="409" mass="46601">MERELTRRCRHIVRIAEFVNVKTTNTIRTGYDARVSLGHTIPLFAGNVEVLYARSVWLAVRIDIWSSNDSCYCQVKALSVYLQHNKDQRKVAVTNGSALNAMQEAQKLALSAKNWDEGAALTSEELLNVLDDVVKQVILAFQEQQVQELKAAASQRAKFEFEMLQHSSDLEILMLNCGESGLVVLIALPLMEEKNQWNPKVLIETEEEVDLVYIPDGFGSPNFSDATENGVFLIGYPIRDEVKFEGAWPFLVEWPERMILSSQVTHIPTSSKAQSSIELITSCREMFLHQWTRRKEFIAELRRHVIVLEYDALDFARVFFVLQEQLNEQAPLRIIVLKLHFPAKYFSTNCMSDLQLTLLDGNASAEPVTIALSASSITSDFDPALESKACVFQFLEYVRQSLLYKFYED</sequence>
<dbReference type="OMA" id="WPLFVEW"/>
<dbReference type="Proteomes" id="UP000054928">
    <property type="component" value="Unassembled WGS sequence"/>
</dbReference>
<keyword evidence="2" id="KW-1185">Reference proteome</keyword>
<reference evidence="2" key="1">
    <citation type="submission" date="2014-09" db="EMBL/GenBank/DDBJ databases">
        <authorList>
            <person name="Sharma Rahul"/>
            <person name="Thines Marco"/>
        </authorList>
    </citation>
    <scope>NUCLEOTIDE SEQUENCE [LARGE SCALE GENOMIC DNA]</scope>
</reference>
<dbReference type="EMBL" id="CCYD01000553">
    <property type="protein sequence ID" value="CEG41197.1"/>
    <property type="molecule type" value="Genomic_DNA"/>
</dbReference>
<dbReference type="RefSeq" id="XP_024577566.1">
    <property type="nucleotide sequence ID" value="XM_024726940.1"/>
</dbReference>